<comment type="caution">
    <text evidence="1">The sequence shown here is derived from an EMBL/GenBank/DDBJ whole genome shotgun (WGS) entry which is preliminary data.</text>
</comment>
<evidence type="ECO:0000313" key="1">
    <source>
        <dbReference type="EMBL" id="RSX47818.1"/>
    </source>
</evidence>
<organism evidence="1 2">
    <name type="scientific">Bifidobacterium castoris</name>
    <dbReference type="NCBI Taxonomy" id="2306972"/>
    <lineage>
        <taxon>Bacteria</taxon>
        <taxon>Bacillati</taxon>
        <taxon>Actinomycetota</taxon>
        <taxon>Actinomycetes</taxon>
        <taxon>Bifidobacteriales</taxon>
        <taxon>Bifidobacteriaceae</taxon>
        <taxon>Bifidobacterium</taxon>
    </lineage>
</organism>
<reference evidence="1 2" key="1">
    <citation type="submission" date="2018-09" db="EMBL/GenBank/DDBJ databases">
        <title>Characterization of the phylogenetic diversity of five novel species belonging to the genus Bifidobacterium.</title>
        <authorList>
            <person name="Lugli G.A."/>
            <person name="Duranti S."/>
            <person name="Milani C."/>
        </authorList>
    </citation>
    <scope>NUCLEOTIDE SEQUENCE [LARGE SCALE GENOMIC DNA]</scope>
    <source>
        <strain evidence="1 2">2020B</strain>
    </source>
</reference>
<keyword evidence="2" id="KW-1185">Reference proteome</keyword>
<evidence type="ECO:0000313" key="2">
    <source>
        <dbReference type="Proteomes" id="UP000288052"/>
    </source>
</evidence>
<proteinExistence type="predicted"/>
<name>A0A430F6K4_9BIFI</name>
<dbReference type="RefSeq" id="WP_126032127.1">
    <property type="nucleotide sequence ID" value="NZ_QXGI01000004.1"/>
</dbReference>
<accession>A0A430F6K4</accession>
<sequence length="83" mass="9656">MKNSGLDAARTDSFERFLADGLDWNTLQNATGNASIVYHSKFHEPFLNIEDTSIDVSDEELYRWLCWCIFYGRSKEEYPLANQ</sequence>
<dbReference type="Proteomes" id="UP000288052">
    <property type="component" value="Unassembled WGS sequence"/>
</dbReference>
<dbReference type="AlphaFoldDB" id="A0A430F6K4"/>
<dbReference type="OrthoDB" id="3233632at2"/>
<dbReference type="EMBL" id="QXGI01000004">
    <property type="protein sequence ID" value="RSX47818.1"/>
    <property type="molecule type" value="Genomic_DNA"/>
</dbReference>
<gene>
    <name evidence="1" type="ORF">D2E22_1105</name>
</gene>
<protein>
    <submittedName>
        <fullName evidence="1">Uncharacterized protein</fullName>
    </submittedName>
</protein>